<gene>
    <name evidence="1" type="ORF">ACFOW6_17765</name>
</gene>
<evidence type="ECO:0008006" key="3">
    <source>
        <dbReference type="Google" id="ProtNLM"/>
    </source>
</evidence>
<accession>A0ABV8UQW4</accession>
<reference evidence="2" key="1">
    <citation type="journal article" date="2019" name="Int. J. Syst. Evol. Microbiol.">
        <title>The Global Catalogue of Microorganisms (GCM) 10K type strain sequencing project: providing services to taxonomists for standard genome sequencing and annotation.</title>
        <authorList>
            <consortium name="The Broad Institute Genomics Platform"/>
            <consortium name="The Broad Institute Genome Sequencing Center for Infectious Disease"/>
            <person name="Wu L."/>
            <person name="Ma J."/>
        </authorList>
    </citation>
    <scope>NUCLEOTIDE SEQUENCE [LARGE SCALE GENOMIC DNA]</scope>
    <source>
        <strain evidence="2">CECT 8472</strain>
    </source>
</reference>
<organism evidence="1 2">
    <name type="scientific">Fodinicurvata halophila</name>
    <dbReference type="NCBI Taxonomy" id="1419723"/>
    <lineage>
        <taxon>Bacteria</taxon>
        <taxon>Pseudomonadati</taxon>
        <taxon>Pseudomonadota</taxon>
        <taxon>Alphaproteobacteria</taxon>
        <taxon>Rhodospirillales</taxon>
        <taxon>Rhodovibrionaceae</taxon>
        <taxon>Fodinicurvata</taxon>
    </lineage>
</organism>
<dbReference type="EMBL" id="JBHSCW010000015">
    <property type="protein sequence ID" value="MFC4353394.1"/>
    <property type="molecule type" value="Genomic_DNA"/>
</dbReference>
<evidence type="ECO:0000313" key="2">
    <source>
        <dbReference type="Proteomes" id="UP001595799"/>
    </source>
</evidence>
<keyword evidence="2" id="KW-1185">Reference proteome</keyword>
<protein>
    <recommendedName>
        <fullName evidence="3">Helix-turn-helix domain-containing protein</fullName>
    </recommendedName>
</protein>
<proteinExistence type="predicted"/>
<comment type="caution">
    <text evidence="1">The sequence shown here is derived from an EMBL/GenBank/DDBJ whole genome shotgun (WGS) entry which is preliminary data.</text>
</comment>
<dbReference type="RefSeq" id="WP_382423770.1">
    <property type="nucleotide sequence ID" value="NZ_JBHSCW010000015.1"/>
</dbReference>
<sequence length="85" mass="9924">MAKKDYVSVSEFCAEAGMTPQRLYQLWAASKGPPRERFKLPGEGWRVKLPKAEALDWLEQHRASIQEMHKKRAELYRAAWREAHA</sequence>
<name>A0ABV8UQW4_9PROT</name>
<dbReference type="Proteomes" id="UP001595799">
    <property type="component" value="Unassembled WGS sequence"/>
</dbReference>
<evidence type="ECO:0000313" key="1">
    <source>
        <dbReference type="EMBL" id="MFC4353394.1"/>
    </source>
</evidence>